<evidence type="ECO:0000313" key="1">
    <source>
        <dbReference type="EMBL" id="ODQ63725.1"/>
    </source>
</evidence>
<feature type="non-terminal residue" evidence="1">
    <location>
        <position position="1"/>
    </location>
</feature>
<gene>
    <name evidence="1" type="ORF">NADFUDRAFT_28178</name>
</gene>
<keyword evidence="2" id="KW-1185">Reference proteome</keyword>
<dbReference type="AlphaFoldDB" id="A0A1E3PE89"/>
<proteinExistence type="predicted"/>
<accession>A0A1E3PE89</accession>
<sequence>FSMSEPKKTAAPDVPTWSPTVVLMKALTGLTMIDRTGNRAFQWIWPQTNKKNI</sequence>
<dbReference type="Proteomes" id="UP000095009">
    <property type="component" value="Unassembled WGS sequence"/>
</dbReference>
<organism evidence="1 2">
    <name type="scientific">Nadsonia fulvescens var. elongata DSM 6958</name>
    <dbReference type="NCBI Taxonomy" id="857566"/>
    <lineage>
        <taxon>Eukaryota</taxon>
        <taxon>Fungi</taxon>
        <taxon>Dikarya</taxon>
        <taxon>Ascomycota</taxon>
        <taxon>Saccharomycotina</taxon>
        <taxon>Dipodascomycetes</taxon>
        <taxon>Dipodascales</taxon>
        <taxon>Dipodascales incertae sedis</taxon>
        <taxon>Nadsonia</taxon>
    </lineage>
</organism>
<evidence type="ECO:0000313" key="2">
    <source>
        <dbReference type="Proteomes" id="UP000095009"/>
    </source>
</evidence>
<dbReference type="EMBL" id="KV454414">
    <property type="protein sequence ID" value="ODQ63725.1"/>
    <property type="molecule type" value="Genomic_DNA"/>
</dbReference>
<name>A0A1E3PE89_9ASCO</name>
<protein>
    <submittedName>
        <fullName evidence="1">Uncharacterized protein</fullName>
    </submittedName>
</protein>
<reference evidence="1 2" key="1">
    <citation type="journal article" date="2016" name="Proc. Natl. Acad. Sci. U.S.A.">
        <title>Comparative genomics of biotechnologically important yeasts.</title>
        <authorList>
            <person name="Riley R."/>
            <person name="Haridas S."/>
            <person name="Wolfe K.H."/>
            <person name="Lopes M.R."/>
            <person name="Hittinger C.T."/>
            <person name="Goeker M."/>
            <person name="Salamov A.A."/>
            <person name="Wisecaver J.H."/>
            <person name="Long T.M."/>
            <person name="Calvey C.H."/>
            <person name="Aerts A.L."/>
            <person name="Barry K.W."/>
            <person name="Choi C."/>
            <person name="Clum A."/>
            <person name="Coughlan A.Y."/>
            <person name="Deshpande S."/>
            <person name="Douglass A.P."/>
            <person name="Hanson S.J."/>
            <person name="Klenk H.-P."/>
            <person name="LaButti K.M."/>
            <person name="Lapidus A."/>
            <person name="Lindquist E.A."/>
            <person name="Lipzen A.M."/>
            <person name="Meier-Kolthoff J.P."/>
            <person name="Ohm R.A."/>
            <person name="Otillar R.P."/>
            <person name="Pangilinan J.L."/>
            <person name="Peng Y."/>
            <person name="Rokas A."/>
            <person name="Rosa C.A."/>
            <person name="Scheuner C."/>
            <person name="Sibirny A.A."/>
            <person name="Slot J.C."/>
            <person name="Stielow J.B."/>
            <person name="Sun H."/>
            <person name="Kurtzman C.P."/>
            <person name="Blackwell M."/>
            <person name="Grigoriev I.V."/>
            <person name="Jeffries T.W."/>
        </authorList>
    </citation>
    <scope>NUCLEOTIDE SEQUENCE [LARGE SCALE GENOMIC DNA]</scope>
    <source>
        <strain evidence="1 2">DSM 6958</strain>
    </source>
</reference>